<comment type="function">
    <text evidence="8">Transfers a GMP moiety from GTP to Mo-molybdopterin (Mo-MPT) cofactor (Moco or molybdenum cofactor) to form Mo-molybdopterin guanine dinucleotide (Mo-MGD) cofactor.</text>
</comment>
<dbReference type="PANTHER" id="PTHR19136">
    <property type="entry name" value="MOLYBDENUM COFACTOR GUANYLYLTRANSFERASE"/>
    <property type="match status" value="1"/>
</dbReference>
<feature type="binding site" evidence="8">
    <location>
        <begin position="18"/>
        <end position="20"/>
    </location>
    <ligand>
        <name>GTP</name>
        <dbReference type="ChEBI" id="CHEBI:37565"/>
    </ligand>
</feature>
<dbReference type="InterPro" id="IPR013482">
    <property type="entry name" value="Molybde_CF_guanTrfase"/>
</dbReference>
<dbReference type="GO" id="GO:0061603">
    <property type="term" value="F:molybdenum cofactor guanylyltransferase activity"/>
    <property type="evidence" value="ECO:0007669"/>
    <property type="project" value="UniProtKB-EC"/>
</dbReference>
<comment type="similarity">
    <text evidence="8">Belongs to the MobA family.</text>
</comment>
<dbReference type="Pfam" id="PF12804">
    <property type="entry name" value="NTP_transf_3"/>
    <property type="match status" value="1"/>
</dbReference>
<dbReference type="EC" id="2.7.7.77" evidence="8"/>
<dbReference type="GO" id="GO:1902758">
    <property type="term" value="P:bis(molybdopterin guanine dinucleotide)molybdenum biosynthetic process"/>
    <property type="evidence" value="ECO:0007669"/>
    <property type="project" value="TreeGrafter"/>
</dbReference>
<comment type="catalytic activity">
    <reaction evidence="8">
        <text>Mo-molybdopterin + GTP + H(+) = Mo-molybdopterin guanine dinucleotide + diphosphate</text>
        <dbReference type="Rhea" id="RHEA:34243"/>
        <dbReference type="ChEBI" id="CHEBI:15378"/>
        <dbReference type="ChEBI" id="CHEBI:33019"/>
        <dbReference type="ChEBI" id="CHEBI:37565"/>
        <dbReference type="ChEBI" id="CHEBI:71302"/>
        <dbReference type="ChEBI" id="CHEBI:71310"/>
        <dbReference type="EC" id="2.7.7.77"/>
    </reaction>
</comment>
<evidence type="ECO:0000256" key="5">
    <source>
        <dbReference type="ARBA" id="ARBA00022842"/>
    </source>
</evidence>
<dbReference type="GeneID" id="93016680"/>
<evidence type="ECO:0000259" key="9">
    <source>
        <dbReference type="Pfam" id="PF12804"/>
    </source>
</evidence>
<keyword evidence="4 8" id="KW-0547">Nucleotide-binding</keyword>
<feature type="domain" description="MobA-like NTP transferase" evidence="9">
    <location>
        <begin position="15"/>
        <end position="170"/>
    </location>
</feature>
<comment type="subunit">
    <text evidence="8">Monomer.</text>
</comment>
<reference evidence="10" key="1">
    <citation type="submission" date="2009-01" db="EMBL/GenBank/DDBJ databases">
        <title>The Genome Sequence of Brucella pinnipedialis M292/94/1.</title>
        <authorList>
            <consortium name="The Broad Institute Genome Sequencing Platform"/>
            <person name="Ward D."/>
            <person name="Young S.K."/>
            <person name="Kodira C.D."/>
            <person name="Zeng Q."/>
            <person name="Koehrsen M."/>
            <person name="Alvarado L."/>
            <person name="Berlin A."/>
            <person name="Borenstein D."/>
            <person name="Chen Z."/>
            <person name="Engels R."/>
            <person name="Freedman E."/>
            <person name="Gellesch M."/>
            <person name="Goldberg J."/>
            <person name="Griggs A."/>
            <person name="Gujja S."/>
            <person name="Heiman D."/>
            <person name="Hepburn T."/>
            <person name="Howarth C."/>
            <person name="Jen D."/>
            <person name="Larson L."/>
            <person name="Lewis B."/>
            <person name="Mehta T."/>
            <person name="Park D."/>
            <person name="Pearson M."/>
            <person name="Roberts A."/>
            <person name="Saif S."/>
            <person name="Shea T."/>
            <person name="Shenoy N."/>
            <person name="Sisk P."/>
            <person name="Stolte C."/>
            <person name="Sykes S."/>
            <person name="Walk T."/>
            <person name="White J."/>
            <person name="Yandava C."/>
            <person name="Whatmore A.M."/>
            <person name="Perrett L.L."/>
            <person name="O'Callaghan D."/>
            <person name="Nusbaum C."/>
            <person name="Galagan J."/>
            <person name="Birren B."/>
        </authorList>
    </citation>
    <scope>NUCLEOTIDE SEQUENCE [LARGE SCALE GENOMIC DNA]</scope>
    <source>
        <strain evidence="10">M292/94/1</strain>
    </source>
</reference>
<evidence type="ECO:0000256" key="7">
    <source>
        <dbReference type="ARBA" id="ARBA00023150"/>
    </source>
</evidence>
<evidence type="ECO:0000313" key="10">
    <source>
        <dbReference type="EMBL" id="EEZ31089.1"/>
    </source>
</evidence>
<dbReference type="GO" id="GO:0005525">
    <property type="term" value="F:GTP binding"/>
    <property type="evidence" value="ECO:0007669"/>
    <property type="project" value="UniProtKB-UniRule"/>
</dbReference>
<dbReference type="RefSeq" id="WP_002964077.1">
    <property type="nucleotide sequence ID" value="NZ_EQ999546.1"/>
</dbReference>
<dbReference type="Proteomes" id="UP000004659">
    <property type="component" value="Unassembled WGS sequence"/>
</dbReference>
<feature type="binding site" evidence="8">
    <location>
        <position position="112"/>
    </location>
    <ligand>
        <name>Mg(2+)</name>
        <dbReference type="ChEBI" id="CHEBI:18420"/>
    </ligand>
</feature>
<dbReference type="Gene3D" id="3.90.550.10">
    <property type="entry name" value="Spore Coat Polysaccharide Biosynthesis Protein SpsA, Chain A"/>
    <property type="match status" value="1"/>
</dbReference>
<dbReference type="GO" id="GO:0005737">
    <property type="term" value="C:cytoplasm"/>
    <property type="evidence" value="ECO:0007669"/>
    <property type="project" value="UniProtKB-SubCell"/>
</dbReference>
<dbReference type="EMBL" id="EQ999546">
    <property type="protein sequence ID" value="EEZ31089.1"/>
    <property type="molecule type" value="Genomic_DNA"/>
</dbReference>
<evidence type="ECO:0000256" key="1">
    <source>
        <dbReference type="ARBA" id="ARBA00022490"/>
    </source>
</evidence>
<keyword evidence="3 8" id="KW-0479">Metal-binding</keyword>
<evidence type="ECO:0000256" key="2">
    <source>
        <dbReference type="ARBA" id="ARBA00022679"/>
    </source>
</evidence>
<dbReference type="InterPro" id="IPR025877">
    <property type="entry name" value="MobA-like_NTP_Trfase"/>
</dbReference>
<organism evidence="10">
    <name type="scientific">Brucella pinnipedialis M292/94/1</name>
    <dbReference type="NCBI Taxonomy" id="520462"/>
    <lineage>
        <taxon>Bacteria</taxon>
        <taxon>Pseudomonadati</taxon>
        <taxon>Pseudomonadota</taxon>
        <taxon>Alphaproteobacteria</taxon>
        <taxon>Hyphomicrobiales</taxon>
        <taxon>Brucellaceae</taxon>
        <taxon>Brucella/Ochrobactrum group</taxon>
        <taxon>Brucella</taxon>
    </lineage>
</organism>
<proteinExistence type="inferred from homology"/>
<dbReference type="CDD" id="cd02503">
    <property type="entry name" value="MobA"/>
    <property type="match status" value="1"/>
</dbReference>
<keyword evidence="5 8" id="KW-0460">Magnesium</keyword>
<gene>
    <name evidence="8" type="primary">mobA</name>
    <name evidence="10" type="ORF">BALG_01209</name>
</gene>
<dbReference type="SUPFAM" id="SSF53448">
    <property type="entry name" value="Nucleotide-diphospho-sugar transferases"/>
    <property type="match status" value="1"/>
</dbReference>
<comment type="domain">
    <text evidence="8">The N-terminal domain determines nucleotide recognition and specific binding, while the C-terminal domain determines the specific binding to the target protein.</text>
</comment>
<dbReference type="PANTHER" id="PTHR19136:SF81">
    <property type="entry name" value="MOLYBDENUM COFACTOR GUANYLYLTRANSFERASE"/>
    <property type="match status" value="1"/>
</dbReference>
<feature type="binding site" evidence="8">
    <location>
        <position position="112"/>
    </location>
    <ligand>
        <name>GTP</name>
        <dbReference type="ChEBI" id="CHEBI:37565"/>
    </ligand>
</feature>
<comment type="subcellular location">
    <subcellularLocation>
        <location evidence="8">Cytoplasm</location>
    </subcellularLocation>
</comment>
<feature type="binding site" evidence="8">
    <location>
        <position position="35"/>
    </location>
    <ligand>
        <name>GTP</name>
        <dbReference type="ChEBI" id="CHEBI:37565"/>
    </ligand>
</feature>
<protein>
    <recommendedName>
        <fullName evidence="8">Molybdenum cofactor guanylyltransferase</fullName>
        <shortName evidence="8">MoCo guanylyltransferase</shortName>
        <ecNumber evidence="8">2.7.7.77</ecNumber>
    </recommendedName>
    <alternativeName>
        <fullName evidence="8">GTP:molybdopterin guanylyltransferase</fullName>
    </alternativeName>
    <alternativeName>
        <fullName evidence="8">Mo-MPT guanylyltransferase</fullName>
    </alternativeName>
    <alternativeName>
        <fullName evidence="8">Molybdopterin guanylyltransferase</fullName>
    </alternativeName>
    <alternativeName>
        <fullName evidence="8">Molybdopterin-guanine dinucleotide synthase</fullName>
        <shortName evidence="8">MGD synthase</shortName>
    </alternativeName>
</protein>
<dbReference type="AlphaFoldDB" id="A0A0E1X4A4"/>
<comment type="cofactor">
    <cofactor evidence="8">
        <name>Mg(2+)</name>
        <dbReference type="ChEBI" id="CHEBI:18420"/>
    </cofactor>
</comment>
<sequence length="221" mass="23735">MRAGQPKITGAKITGAIIAGGQSSRMQAGGVSGDKFLQPLGSAPVIAHVIARLQPQVDTLFINSKGDLSRFAAFGLPAVKDIAMNHGGPLVGLLTCLAHASPCRLLLTSAADTPFLPCDLASNLIRKQAETGARIILACSNERVHPIVGLWHTDLVPDLEKWLQHAEKASIFWFAKHIGFEVVNIPLAHAPRLAESYDPFFNINLPDDLLKAREINEALQA</sequence>
<keyword evidence="1 8" id="KW-0963">Cytoplasm</keyword>
<dbReference type="HOGENOM" id="CLU_055597_5_0_5"/>
<dbReference type="HAMAP" id="MF_00316">
    <property type="entry name" value="MobA"/>
    <property type="match status" value="1"/>
</dbReference>
<feature type="binding site" evidence="8">
    <location>
        <position position="81"/>
    </location>
    <ligand>
        <name>GTP</name>
        <dbReference type="ChEBI" id="CHEBI:37565"/>
    </ligand>
</feature>
<name>A0A0E1X4A4_9HYPH</name>
<evidence type="ECO:0000256" key="8">
    <source>
        <dbReference type="HAMAP-Rule" id="MF_00316"/>
    </source>
</evidence>
<keyword evidence="7 8" id="KW-0501">Molybdenum cofactor biosynthesis</keyword>
<evidence type="ECO:0000256" key="4">
    <source>
        <dbReference type="ARBA" id="ARBA00022741"/>
    </source>
</evidence>
<evidence type="ECO:0000256" key="3">
    <source>
        <dbReference type="ARBA" id="ARBA00022723"/>
    </source>
</evidence>
<keyword evidence="2 8" id="KW-0808">Transferase</keyword>
<evidence type="ECO:0000256" key="6">
    <source>
        <dbReference type="ARBA" id="ARBA00023134"/>
    </source>
</evidence>
<accession>A0A0E1X4A4</accession>
<feature type="binding site" evidence="8">
    <location>
        <position position="63"/>
    </location>
    <ligand>
        <name>GTP</name>
        <dbReference type="ChEBI" id="CHEBI:37565"/>
    </ligand>
</feature>
<dbReference type="InterPro" id="IPR029044">
    <property type="entry name" value="Nucleotide-diphossugar_trans"/>
</dbReference>
<keyword evidence="6 8" id="KW-0342">GTP-binding</keyword>
<dbReference type="SMR" id="A0A0E1X4A4"/>
<dbReference type="GO" id="GO:0046872">
    <property type="term" value="F:metal ion binding"/>
    <property type="evidence" value="ECO:0007669"/>
    <property type="project" value="UniProtKB-KW"/>
</dbReference>